<proteinExistence type="predicted"/>
<dbReference type="AlphaFoldDB" id="A0A4R2RQT5"/>
<reference evidence="2 3" key="1">
    <citation type="submission" date="2019-03" db="EMBL/GenBank/DDBJ databases">
        <title>Genomic Encyclopedia of Type Strains, Phase IV (KMG-IV): sequencing the most valuable type-strain genomes for metagenomic binning, comparative biology and taxonomic classification.</title>
        <authorList>
            <person name="Goeker M."/>
        </authorList>
    </citation>
    <scope>NUCLEOTIDE SEQUENCE [LARGE SCALE GENOMIC DNA]</scope>
    <source>
        <strain evidence="2 3">DSM 46831</strain>
    </source>
</reference>
<evidence type="ECO:0000313" key="2">
    <source>
        <dbReference type="EMBL" id="TCP65544.1"/>
    </source>
</evidence>
<dbReference type="Proteomes" id="UP000294746">
    <property type="component" value="Unassembled WGS sequence"/>
</dbReference>
<dbReference type="RefSeq" id="WP_131849341.1">
    <property type="nucleotide sequence ID" value="NZ_SLXV01000032.1"/>
</dbReference>
<keyword evidence="3" id="KW-1185">Reference proteome</keyword>
<organism evidence="2 3">
    <name type="scientific">Baia soyae</name>
    <dbReference type="NCBI Taxonomy" id="1544746"/>
    <lineage>
        <taxon>Bacteria</taxon>
        <taxon>Bacillati</taxon>
        <taxon>Bacillota</taxon>
        <taxon>Bacilli</taxon>
        <taxon>Bacillales</taxon>
        <taxon>Thermoactinomycetaceae</taxon>
        <taxon>Baia</taxon>
    </lineage>
</organism>
<protein>
    <submittedName>
        <fullName evidence="2">Transglutaminase superfamily protein</fullName>
    </submittedName>
</protein>
<dbReference type="OrthoDB" id="2990245at2"/>
<dbReference type="InterPro" id="IPR053521">
    <property type="entry name" value="McjB-like"/>
</dbReference>
<name>A0A4R2RQT5_9BACL</name>
<sequence>MIRGWICLVIAIFLIRTRNVEQLKPFLRKRKGKCKQVCSLDEVEQAFVKIEQAKCLFLSRTACLEESLALFLYATSKGKAVDWSIGVRLAPFASHAWIEGDGHRVDGEAEAYKKILMI</sequence>
<accession>A0A4R2RQT5</accession>
<gene>
    <name evidence="2" type="ORF">EDD57_13226</name>
</gene>
<evidence type="ECO:0000313" key="3">
    <source>
        <dbReference type="Proteomes" id="UP000294746"/>
    </source>
</evidence>
<evidence type="ECO:0000259" key="1">
    <source>
        <dbReference type="Pfam" id="PF13471"/>
    </source>
</evidence>
<dbReference type="NCBIfam" id="NF033537">
    <property type="entry name" value="lasso_biosyn_B2"/>
    <property type="match status" value="1"/>
</dbReference>
<dbReference type="InterPro" id="IPR032708">
    <property type="entry name" value="McjB_C"/>
</dbReference>
<feature type="domain" description="Microcin J25-processing protein McjB C-terminal" evidence="1">
    <location>
        <begin position="8"/>
        <end position="113"/>
    </location>
</feature>
<comment type="caution">
    <text evidence="2">The sequence shown here is derived from an EMBL/GenBank/DDBJ whole genome shotgun (WGS) entry which is preliminary data.</text>
</comment>
<dbReference type="EMBL" id="SLXV01000032">
    <property type="protein sequence ID" value="TCP65544.1"/>
    <property type="molecule type" value="Genomic_DNA"/>
</dbReference>
<dbReference type="Pfam" id="PF13471">
    <property type="entry name" value="Transglut_core3"/>
    <property type="match status" value="1"/>
</dbReference>